<evidence type="ECO:0000256" key="1">
    <source>
        <dbReference type="ARBA" id="ARBA00004651"/>
    </source>
</evidence>
<proteinExistence type="predicted"/>
<accession>A0A4R6RPY7</accession>
<feature type="transmembrane region" description="Helical" evidence="6">
    <location>
        <begin position="92"/>
        <end position="111"/>
    </location>
</feature>
<feature type="transmembrane region" description="Helical" evidence="6">
    <location>
        <begin position="432"/>
        <end position="450"/>
    </location>
</feature>
<feature type="transmembrane region" description="Helical" evidence="6">
    <location>
        <begin position="456"/>
        <end position="473"/>
    </location>
</feature>
<dbReference type="OrthoDB" id="103403at2"/>
<dbReference type="PANTHER" id="PTHR30250:SF11">
    <property type="entry name" value="O-ANTIGEN TRANSPORTER-RELATED"/>
    <property type="match status" value="1"/>
</dbReference>
<keyword evidence="8" id="KW-1185">Reference proteome</keyword>
<comment type="caution">
    <text evidence="7">The sequence shown here is derived from an EMBL/GenBank/DDBJ whole genome shotgun (WGS) entry which is preliminary data.</text>
</comment>
<protein>
    <submittedName>
        <fullName evidence="7">O-antigen/teichoic acid export membrane protein</fullName>
    </submittedName>
</protein>
<dbReference type="Proteomes" id="UP000294593">
    <property type="component" value="Unassembled WGS sequence"/>
</dbReference>
<dbReference type="AlphaFoldDB" id="A0A4R6RPY7"/>
<keyword evidence="3 6" id="KW-0812">Transmembrane</keyword>
<keyword evidence="4 6" id="KW-1133">Transmembrane helix</keyword>
<dbReference type="GO" id="GO:0005886">
    <property type="term" value="C:plasma membrane"/>
    <property type="evidence" value="ECO:0007669"/>
    <property type="project" value="UniProtKB-SubCell"/>
</dbReference>
<dbReference type="InterPro" id="IPR002797">
    <property type="entry name" value="Polysacc_synth"/>
</dbReference>
<feature type="transmembrane region" description="Helical" evidence="6">
    <location>
        <begin position="12"/>
        <end position="32"/>
    </location>
</feature>
<organism evidence="7 8">
    <name type="scientific">Aquabacterium commune</name>
    <dbReference type="NCBI Taxonomy" id="70586"/>
    <lineage>
        <taxon>Bacteria</taxon>
        <taxon>Pseudomonadati</taxon>
        <taxon>Pseudomonadota</taxon>
        <taxon>Betaproteobacteria</taxon>
        <taxon>Burkholderiales</taxon>
        <taxon>Aquabacterium</taxon>
    </lineage>
</organism>
<comment type="subcellular location">
    <subcellularLocation>
        <location evidence="1">Cell membrane</location>
        <topology evidence="1">Multi-pass membrane protein</topology>
    </subcellularLocation>
</comment>
<evidence type="ECO:0000256" key="4">
    <source>
        <dbReference type="ARBA" id="ARBA00022989"/>
    </source>
</evidence>
<evidence type="ECO:0000256" key="2">
    <source>
        <dbReference type="ARBA" id="ARBA00022475"/>
    </source>
</evidence>
<feature type="transmembrane region" description="Helical" evidence="6">
    <location>
        <begin position="123"/>
        <end position="142"/>
    </location>
</feature>
<dbReference type="RefSeq" id="WP_133605913.1">
    <property type="nucleotide sequence ID" value="NZ_SNXW01000001.1"/>
</dbReference>
<feature type="transmembrane region" description="Helical" evidence="6">
    <location>
        <begin position="44"/>
        <end position="72"/>
    </location>
</feature>
<dbReference type="EMBL" id="SNXW01000001">
    <property type="protein sequence ID" value="TDP88285.1"/>
    <property type="molecule type" value="Genomic_DNA"/>
</dbReference>
<gene>
    <name evidence="7" type="ORF">EV672_101430</name>
</gene>
<keyword evidence="2" id="KW-1003">Cell membrane</keyword>
<dbReference type="InterPro" id="IPR050833">
    <property type="entry name" value="Poly_Biosynth_Transport"/>
</dbReference>
<feature type="transmembrane region" description="Helical" evidence="6">
    <location>
        <begin position="313"/>
        <end position="334"/>
    </location>
</feature>
<dbReference type="Pfam" id="PF01943">
    <property type="entry name" value="Polysacc_synt"/>
    <property type="match status" value="1"/>
</dbReference>
<evidence type="ECO:0000256" key="6">
    <source>
        <dbReference type="SAM" id="Phobius"/>
    </source>
</evidence>
<feature type="transmembrane region" description="Helical" evidence="6">
    <location>
        <begin position="400"/>
        <end position="420"/>
    </location>
</feature>
<name>A0A4R6RPY7_9BURK</name>
<dbReference type="PANTHER" id="PTHR30250">
    <property type="entry name" value="PST FAMILY PREDICTED COLANIC ACID TRANSPORTER"/>
    <property type="match status" value="1"/>
</dbReference>
<feature type="transmembrane region" description="Helical" evidence="6">
    <location>
        <begin position="346"/>
        <end position="367"/>
    </location>
</feature>
<sequence>MKSAPQSALGALAWMTASSQVGFLTGFANSVFITRGLGPHDYGLYAYLIWMVGMAINLSTGALNITTIRFVAEAVGAKDEAQARAVFGFLRKLLWLGLLAMAAVLGVTWWFAGVHPAALNDRLALYLSFTVACAALKATYMFEASVGKGHALFQAEALPPALIGLATLPLNALLCLSGQALDAYLLLFAGASLAHPLLAHHMLKRQGLLHDDTPLAHETRTRVWRALGWHTSFTLVGLLSTKSMDTYLLGLHALPAFVGYYNIASSLARAGLDLLSSGFSSVLLPSIARAGAEGGRDKVQAIFEGAVRLYQCMGILVAAGAWLLAKPLVMLLYGTAYLEAVPALRVMALVGGILLPNAAYSAVFIASDHHRARLMFIALSSAISVITSLTFIPWLGWEGALMSVFAGNVVTYILVAVLAHTVLKIRFPLGHVLRHWLCGGLAFLAVLWALPADPGAALALLGCGVFGMLYLMLSLRLGAWHDSDLALVRDNSRHLDRLLSILTLRRHRT</sequence>
<evidence type="ECO:0000256" key="3">
    <source>
        <dbReference type="ARBA" id="ARBA00022692"/>
    </source>
</evidence>
<feature type="transmembrane region" description="Helical" evidence="6">
    <location>
        <begin position="374"/>
        <end position="394"/>
    </location>
</feature>
<keyword evidence="5 6" id="KW-0472">Membrane</keyword>
<reference evidence="7 8" key="1">
    <citation type="submission" date="2019-03" db="EMBL/GenBank/DDBJ databases">
        <title>Genomic Encyclopedia of Type Strains, Phase IV (KMG-IV): sequencing the most valuable type-strain genomes for metagenomic binning, comparative biology and taxonomic classification.</title>
        <authorList>
            <person name="Goeker M."/>
        </authorList>
    </citation>
    <scope>NUCLEOTIDE SEQUENCE [LARGE SCALE GENOMIC DNA]</scope>
    <source>
        <strain evidence="7 8">DSM 11901</strain>
    </source>
</reference>
<evidence type="ECO:0000256" key="5">
    <source>
        <dbReference type="ARBA" id="ARBA00023136"/>
    </source>
</evidence>
<evidence type="ECO:0000313" key="8">
    <source>
        <dbReference type="Proteomes" id="UP000294593"/>
    </source>
</evidence>
<evidence type="ECO:0000313" key="7">
    <source>
        <dbReference type="EMBL" id="TDP88285.1"/>
    </source>
</evidence>